<feature type="non-terminal residue" evidence="2">
    <location>
        <position position="1"/>
    </location>
</feature>
<dbReference type="InterPro" id="IPR051189">
    <property type="entry name" value="Splicing_assoc_domain"/>
</dbReference>
<comment type="caution">
    <text evidence="2">The sequence shown here is derived from an EMBL/GenBank/DDBJ whole genome shotgun (WGS) entry which is preliminary data.</text>
</comment>
<dbReference type="EMBL" id="JADGJW010000504">
    <property type="protein sequence ID" value="KAJ3216018.1"/>
    <property type="molecule type" value="Genomic_DNA"/>
</dbReference>
<dbReference type="SMART" id="SM00443">
    <property type="entry name" value="G_patch"/>
    <property type="match status" value="1"/>
</dbReference>
<keyword evidence="3" id="KW-1185">Reference proteome</keyword>
<reference evidence="2" key="1">
    <citation type="submission" date="2020-05" db="EMBL/GenBank/DDBJ databases">
        <title>Phylogenomic resolution of chytrid fungi.</title>
        <authorList>
            <person name="Stajich J.E."/>
            <person name="Amses K."/>
            <person name="Simmons R."/>
            <person name="Seto K."/>
            <person name="Myers J."/>
            <person name="Bonds A."/>
            <person name="Quandt C.A."/>
            <person name="Barry K."/>
            <person name="Liu P."/>
            <person name="Grigoriev I."/>
            <person name="Longcore J.E."/>
            <person name="James T.Y."/>
        </authorList>
    </citation>
    <scope>NUCLEOTIDE SEQUENCE</scope>
    <source>
        <strain evidence="2">JEL0476</strain>
    </source>
</reference>
<dbReference type="AlphaFoldDB" id="A0AAD5U0R0"/>
<proteinExistence type="predicted"/>
<protein>
    <recommendedName>
        <fullName evidence="1">G-patch domain-containing protein</fullName>
    </recommendedName>
</protein>
<dbReference type="GO" id="GO:0003676">
    <property type="term" value="F:nucleic acid binding"/>
    <property type="evidence" value="ECO:0007669"/>
    <property type="project" value="InterPro"/>
</dbReference>
<gene>
    <name evidence="2" type="ORF">HK099_006097</name>
</gene>
<feature type="domain" description="G-patch" evidence="1">
    <location>
        <begin position="162"/>
        <end position="206"/>
    </location>
</feature>
<evidence type="ECO:0000313" key="2">
    <source>
        <dbReference type="EMBL" id="KAJ3216018.1"/>
    </source>
</evidence>
<dbReference type="PANTHER" id="PTHR14195">
    <property type="entry name" value="G PATCH DOMAIN CONTAINING PROTEIN 2"/>
    <property type="match status" value="1"/>
</dbReference>
<dbReference type="InterPro" id="IPR000467">
    <property type="entry name" value="G_patch_dom"/>
</dbReference>
<dbReference type="PROSITE" id="PS50174">
    <property type="entry name" value="G_PATCH"/>
    <property type="match status" value="1"/>
</dbReference>
<evidence type="ECO:0000259" key="1">
    <source>
        <dbReference type="PROSITE" id="PS50174"/>
    </source>
</evidence>
<name>A0AAD5U0R0_9FUNG</name>
<dbReference type="Proteomes" id="UP001211065">
    <property type="component" value="Unassembled WGS sequence"/>
</dbReference>
<evidence type="ECO:0000313" key="3">
    <source>
        <dbReference type="Proteomes" id="UP001211065"/>
    </source>
</evidence>
<organism evidence="2 3">
    <name type="scientific">Clydaea vesicula</name>
    <dbReference type="NCBI Taxonomy" id="447962"/>
    <lineage>
        <taxon>Eukaryota</taxon>
        <taxon>Fungi</taxon>
        <taxon>Fungi incertae sedis</taxon>
        <taxon>Chytridiomycota</taxon>
        <taxon>Chytridiomycota incertae sedis</taxon>
        <taxon>Chytridiomycetes</taxon>
        <taxon>Lobulomycetales</taxon>
        <taxon>Lobulomycetaceae</taxon>
        <taxon>Clydaea</taxon>
    </lineage>
</organism>
<sequence length="206" mass="23270">VKKSLEKAQSKGFSQEFYLIEKWLYMYNECLKNFVLDPTIAETDLEPSSQKIRTATKKLCGRFNLVCKAKGEKDQKYLRVSKTKSTQIPNNYPDVVRDVMQEISDTKIGKNEKRKEKLERQLEEFDEGDIPGDWLEHAGLGLKKKTKYKPKIVGENAVAIDENSVGYKLLLKSGWKPGLGLGAESGGSKDIIQVKIRGQRTGLGID</sequence>
<dbReference type="Pfam" id="PF01585">
    <property type="entry name" value="G-patch"/>
    <property type="match status" value="1"/>
</dbReference>
<accession>A0AAD5U0R0</accession>